<dbReference type="CDD" id="cd03215">
    <property type="entry name" value="ABC_Carb_Monos_II"/>
    <property type="match status" value="1"/>
</dbReference>
<dbReference type="Gene3D" id="3.40.50.300">
    <property type="entry name" value="P-loop containing nucleotide triphosphate hydrolases"/>
    <property type="match status" value="2"/>
</dbReference>
<dbReference type="Pfam" id="PF00005">
    <property type="entry name" value="ABC_tran"/>
    <property type="match status" value="2"/>
</dbReference>
<keyword evidence="8" id="KW-1185">Reference proteome</keyword>
<accession>A0A931MJ90</accession>
<dbReference type="CDD" id="cd03216">
    <property type="entry name" value="ABC_Carb_Monos_I"/>
    <property type="match status" value="1"/>
</dbReference>
<dbReference type="SMART" id="SM00382">
    <property type="entry name" value="AAA"/>
    <property type="match status" value="2"/>
</dbReference>
<dbReference type="InterPro" id="IPR017871">
    <property type="entry name" value="ABC_transporter-like_CS"/>
</dbReference>
<dbReference type="PANTHER" id="PTHR43790:SF4">
    <property type="entry name" value="GUANOSINE IMPORT ATP-BINDING PROTEIN NUPO"/>
    <property type="match status" value="1"/>
</dbReference>
<name>A0A931MJ90_9BURK</name>
<organism evidence="7 8">
    <name type="scientific">Caenimonas aquaedulcis</name>
    <dbReference type="NCBI Taxonomy" id="2793270"/>
    <lineage>
        <taxon>Bacteria</taxon>
        <taxon>Pseudomonadati</taxon>
        <taxon>Pseudomonadota</taxon>
        <taxon>Betaproteobacteria</taxon>
        <taxon>Burkholderiales</taxon>
        <taxon>Comamonadaceae</taxon>
        <taxon>Caenimonas</taxon>
    </lineage>
</organism>
<dbReference type="PROSITE" id="PS00211">
    <property type="entry name" value="ABC_TRANSPORTER_1"/>
    <property type="match status" value="1"/>
</dbReference>
<evidence type="ECO:0000313" key="8">
    <source>
        <dbReference type="Proteomes" id="UP000651050"/>
    </source>
</evidence>
<dbReference type="GO" id="GO:0005524">
    <property type="term" value="F:ATP binding"/>
    <property type="evidence" value="ECO:0007669"/>
    <property type="project" value="UniProtKB-KW"/>
</dbReference>
<dbReference type="InterPro" id="IPR027417">
    <property type="entry name" value="P-loop_NTPase"/>
</dbReference>
<feature type="domain" description="ABC transporter" evidence="6">
    <location>
        <begin position="5"/>
        <end position="239"/>
    </location>
</feature>
<dbReference type="PROSITE" id="PS50893">
    <property type="entry name" value="ABC_TRANSPORTER_2"/>
    <property type="match status" value="2"/>
</dbReference>
<dbReference type="GO" id="GO:0016887">
    <property type="term" value="F:ATP hydrolysis activity"/>
    <property type="evidence" value="ECO:0007669"/>
    <property type="project" value="InterPro"/>
</dbReference>
<dbReference type="SUPFAM" id="SSF52540">
    <property type="entry name" value="P-loop containing nucleoside triphosphate hydrolases"/>
    <property type="match status" value="2"/>
</dbReference>
<dbReference type="PANTHER" id="PTHR43790">
    <property type="entry name" value="CARBOHYDRATE TRANSPORT ATP-BINDING PROTEIN MG119-RELATED"/>
    <property type="match status" value="1"/>
</dbReference>
<keyword evidence="5 7" id="KW-0067">ATP-binding</keyword>
<dbReference type="InterPro" id="IPR003439">
    <property type="entry name" value="ABC_transporter-like_ATP-bd"/>
</dbReference>
<evidence type="ECO:0000256" key="3">
    <source>
        <dbReference type="ARBA" id="ARBA00022737"/>
    </source>
</evidence>
<evidence type="ECO:0000256" key="1">
    <source>
        <dbReference type="ARBA" id="ARBA00022475"/>
    </source>
</evidence>
<keyword evidence="1" id="KW-0472">Membrane</keyword>
<evidence type="ECO:0000259" key="6">
    <source>
        <dbReference type="PROSITE" id="PS50893"/>
    </source>
</evidence>
<feature type="domain" description="ABC transporter" evidence="6">
    <location>
        <begin position="261"/>
        <end position="503"/>
    </location>
</feature>
<evidence type="ECO:0000313" key="7">
    <source>
        <dbReference type="EMBL" id="MBG9390050.1"/>
    </source>
</evidence>
<proteinExistence type="predicted"/>
<dbReference type="InterPro" id="IPR003593">
    <property type="entry name" value="AAA+_ATPase"/>
</dbReference>
<evidence type="ECO:0000256" key="2">
    <source>
        <dbReference type="ARBA" id="ARBA00022597"/>
    </source>
</evidence>
<dbReference type="AlphaFoldDB" id="A0A931MJ90"/>
<dbReference type="Proteomes" id="UP000651050">
    <property type="component" value="Unassembled WGS sequence"/>
</dbReference>
<keyword evidence="4" id="KW-0547">Nucleotide-binding</keyword>
<keyword evidence="2" id="KW-0762">Sugar transport</keyword>
<reference evidence="7" key="1">
    <citation type="submission" date="2020-11" db="EMBL/GenBank/DDBJ databases">
        <title>Bacterial whole genome sequence for Caenimonas sp. DR4.4.</title>
        <authorList>
            <person name="Le V."/>
            <person name="Ko S.-R."/>
            <person name="Ahn C.-Y."/>
            <person name="Oh H.-M."/>
        </authorList>
    </citation>
    <scope>NUCLEOTIDE SEQUENCE</scope>
    <source>
        <strain evidence="7">DR4.4</strain>
    </source>
</reference>
<evidence type="ECO:0000256" key="4">
    <source>
        <dbReference type="ARBA" id="ARBA00022741"/>
    </source>
</evidence>
<dbReference type="EMBL" id="JADWYS010000001">
    <property type="protein sequence ID" value="MBG9390050.1"/>
    <property type="molecule type" value="Genomic_DNA"/>
</dbReference>
<keyword evidence="1" id="KW-1003">Cell membrane</keyword>
<keyword evidence="3" id="KW-0677">Repeat</keyword>
<gene>
    <name evidence="7" type="ORF">I5803_18625</name>
</gene>
<keyword evidence="2" id="KW-0813">Transport</keyword>
<sequence>MTPLIEARGISKAYGALKANDHVDLRLNPGEVHALIGENGAGKSTLSKILYGFVQPDAGDILVGGKPAVLRTPRDARALGVGMVFQNFMLIPPMSVLENIALFLPDLPAVVDRRAVEQRVHDFAKRFGLGVDVHAPVRQLSVGDRQKVEILKLLLARARVLILDEPTKVLAPHEVAELFRVFESLKAEGYAILFITHKIREVLACADRISVMRHGAMAGSFARGEADAQKLVETMFGEHAPMQAAVASAAVAPSTPASPVLELRGASCRATGSETALAELDISVGAGEIVGIAGVSGSGQKELGDLILGLRPLASGSKWLCGEDASAWSIARMREAGVAVIPEDPLAMAAFPGMSVRENLALGTGRRYWRGATVDWPALEAAMAKSFRALSFPMPALDLPLGALSGGNVQRVVVAREMAHQPRLVLALYPTRGLDVRSAASLRELLRSVRGEGRAVLLVSEDLDELAELSDRLLVLFAGAVAGEFRRGAWTAEEVGLLMTGSKEAAHA</sequence>
<protein>
    <submittedName>
        <fullName evidence="7">ABC transporter ATP-binding protein</fullName>
    </submittedName>
</protein>
<evidence type="ECO:0000256" key="5">
    <source>
        <dbReference type="ARBA" id="ARBA00022840"/>
    </source>
</evidence>
<dbReference type="InterPro" id="IPR050107">
    <property type="entry name" value="ABC_carbohydrate_import_ATPase"/>
</dbReference>
<dbReference type="RefSeq" id="WP_196987811.1">
    <property type="nucleotide sequence ID" value="NZ_JADWYS010000001.1"/>
</dbReference>
<comment type="caution">
    <text evidence="7">The sequence shown here is derived from an EMBL/GenBank/DDBJ whole genome shotgun (WGS) entry which is preliminary data.</text>
</comment>